<name>A0A0K2GD61_NITMO</name>
<keyword evidence="2" id="KW-1185">Reference proteome</keyword>
<evidence type="ECO:0000313" key="2">
    <source>
        <dbReference type="Proteomes" id="UP000069205"/>
    </source>
</evidence>
<evidence type="ECO:0000313" key="1">
    <source>
        <dbReference type="EMBL" id="ALA58537.1"/>
    </source>
</evidence>
<dbReference type="AlphaFoldDB" id="A0A0K2GD61"/>
<gene>
    <name evidence="1" type="ORF">NITMOv2_2120</name>
</gene>
<dbReference type="STRING" id="42253.NITMOv2_2120"/>
<accession>A0A0K2GD61</accession>
<organism evidence="1 2">
    <name type="scientific">Nitrospira moscoviensis</name>
    <dbReference type="NCBI Taxonomy" id="42253"/>
    <lineage>
        <taxon>Bacteria</taxon>
        <taxon>Pseudomonadati</taxon>
        <taxon>Nitrospirota</taxon>
        <taxon>Nitrospiria</taxon>
        <taxon>Nitrospirales</taxon>
        <taxon>Nitrospiraceae</taxon>
        <taxon>Nitrospira</taxon>
    </lineage>
</organism>
<protein>
    <submittedName>
        <fullName evidence="1">Uncharacterized protein</fullName>
    </submittedName>
</protein>
<reference evidence="1 2" key="1">
    <citation type="journal article" date="2015" name="Proc. Natl. Acad. Sci. U.S.A.">
        <title>Expanded metabolic versatility of ubiquitous nitrite-oxidizing bacteria from the genus Nitrospira.</title>
        <authorList>
            <person name="Koch H."/>
            <person name="Lucker S."/>
            <person name="Albertsen M."/>
            <person name="Kitzinger K."/>
            <person name="Herbold C."/>
            <person name="Spieck E."/>
            <person name="Nielsen P.H."/>
            <person name="Wagner M."/>
            <person name="Daims H."/>
        </authorList>
    </citation>
    <scope>NUCLEOTIDE SEQUENCE [LARGE SCALE GENOMIC DNA]</scope>
    <source>
        <strain evidence="1 2">NSP M-1</strain>
    </source>
</reference>
<dbReference type="EMBL" id="CP011801">
    <property type="protein sequence ID" value="ALA58537.1"/>
    <property type="molecule type" value="Genomic_DNA"/>
</dbReference>
<dbReference type="PATRIC" id="fig|42253.5.peg.2089"/>
<proteinExistence type="predicted"/>
<dbReference type="OrthoDB" id="9815832at2"/>
<sequence length="81" mass="9526">MPNVCEAKPLSLHHAAEALEQEIVMRLDEHTVLNLDVLVSLMPRYSWNQIFHAVDRLARSGRIVLRRHRFDYTLFSRHYAA</sequence>
<dbReference type="KEGG" id="nmv:NITMOv2_2120"/>
<dbReference type="Proteomes" id="UP000069205">
    <property type="component" value="Chromosome"/>
</dbReference>
<dbReference type="RefSeq" id="WP_145976262.1">
    <property type="nucleotide sequence ID" value="NZ_CP011801.1"/>
</dbReference>